<protein>
    <recommendedName>
        <fullName evidence="4">Transmembrane protein</fullName>
    </recommendedName>
</protein>
<keyword evidence="1" id="KW-1133">Transmembrane helix</keyword>
<reference evidence="2 3" key="1">
    <citation type="submission" date="2023-03" db="EMBL/GenBank/DDBJ databases">
        <title>High recombination rates correlate with genetic variation in Cardiocondyla obscurior ants.</title>
        <authorList>
            <person name="Errbii M."/>
        </authorList>
    </citation>
    <scope>NUCLEOTIDE SEQUENCE [LARGE SCALE GENOMIC DNA]</scope>
    <source>
        <strain evidence="2">Alpha-2009</strain>
        <tissue evidence="2">Whole body</tissue>
    </source>
</reference>
<keyword evidence="1" id="KW-0812">Transmembrane</keyword>
<evidence type="ECO:0000256" key="1">
    <source>
        <dbReference type="SAM" id="Phobius"/>
    </source>
</evidence>
<dbReference type="Proteomes" id="UP001430953">
    <property type="component" value="Unassembled WGS sequence"/>
</dbReference>
<organism evidence="2 3">
    <name type="scientific">Cardiocondyla obscurior</name>
    <dbReference type="NCBI Taxonomy" id="286306"/>
    <lineage>
        <taxon>Eukaryota</taxon>
        <taxon>Metazoa</taxon>
        <taxon>Ecdysozoa</taxon>
        <taxon>Arthropoda</taxon>
        <taxon>Hexapoda</taxon>
        <taxon>Insecta</taxon>
        <taxon>Pterygota</taxon>
        <taxon>Neoptera</taxon>
        <taxon>Endopterygota</taxon>
        <taxon>Hymenoptera</taxon>
        <taxon>Apocrita</taxon>
        <taxon>Aculeata</taxon>
        <taxon>Formicoidea</taxon>
        <taxon>Formicidae</taxon>
        <taxon>Myrmicinae</taxon>
        <taxon>Cardiocondyla</taxon>
    </lineage>
</organism>
<gene>
    <name evidence="2" type="ORF">PUN28_006634</name>
</gene>
<keyword evidence="3" id="KW-1185">Reference proteome</keyword>
<proteinExistence type="predicted"/>
<feature type="transmembrane region" description="Helical" evidence="1">
    <location>
        <begin position="62"/>
        <end position="82"/>
    </location>
</feature>
<comment type="caution">
    <text evidence="2">The sequence shown here is derived from an EMBL/GenBank/DDBJ whole genome shotgun (WGS) entry which is preliminary data.</text>
</comment>
<evidence type="ECO:0000313" key="2">
    <source>
        <dbReference type="EMBL" id="KAL0124893.1"/>
    </source>
</evidence>
<sequence>MQRESLYVRTCTRGTSSFSSSVVKGTVKHDRQVPSPIRCSHHQLRSAGLGLAFIPLKVARSFLFAFFFFSFFFLFFFFYRIFPLRVARTPHGGKVLHGLSLPRHLVCAGPVAVNEIVRFGCTRGVLVRCKVNKSRRDALCRRLRPV</sequence>
<dbReference type="AlphaFoldDB" id="A0AAW2GBH4"/>
<dbReference type="EMBL" id="JADYXP020000005">
    <property type="protein sequence ID" value="KAL0124893.1"/>
    <property type="molecule type" value="Genomic_DNA"/>
</dbReference>
<evidence type="ECO:0008006" key="4">
    <source>
        <dbReference type="Google" id="ProtNLM"/>
    </source>
</evidence>
<evidence type="ECO:0000313" key="3">
    <source>
        <dbReference type="Proteomes" id="UP001430953"/>
    </source>
</evidence>
<accession>A0AAW2GBH4</accession>
<keyword evidence="1" id="KW-0472">Membrane</keyword>
<name>A0AAW2GBH4_9HYME</name>